<sequence length="1041" mass="113938">MTGMQMLVKLPVLLRQCDKDRGFDTEGFVSGYRGTPVGSLDLQLMRMEKLMKEMKITFIPGINEEIAASSVQGTQQACVLQDKTVDGVFAIWYAKGPGIDRSGDAIKHANYAGTTKRGGVLCLAGDDPACKSSSLSHQSDFNFRDMNVPILAPGSVAELLEYGVYGIQLSRFSGCWAAMRVTSLMVDSATNVNFDKLCYETSDPPLTDFAMPNGGLHLRLRDDWISQDVRMYKHKLKAVEAFAYHNKWDKVVWGDRKGGKLGIVTAGTIAYDVIEAMQAMGIDEQKACELGISVYKIALVWPVDSLSLSHFASSKSAVLVVEEKRSFLESQLKDILFNSPVRPKVIGKQDLEGKILLPEEVDLSLLHISNAIRRALRLLSDETVEVPPSLLMLPPQQQLANVGMKRSPYYCSGCPHNSSTVLPGGSFALGGIGCHTLAMFMDRIKFFSPMGGEGANWIGMSPYLKSKHVFVNVGDGSFIHSTSMAVRACVAAGVNVTFKVLHNGTVAMTGGQPNDTGVRADPEVMGEQLLAEGVKQVTIIADKPREHKRSSLRVLPRQELMAEQLRLSQVEGVTAIIFDQECATERRRRRVRKQEEMKRRMFIHEEVCEGCGDCGVQSNCVGLAPKETMLGRKRMIDQSNCNADYSCNKGFCPSFVAVAGGKPRNLEDRALRRLKLSDFPVPEPCSSSTSLAPGQVHSILLFGVGGCGIITAGAIIGRAAHAAGLRVNVLHQVGLSQKNGSVNSMIKVARPDEHASEFSLLSVRAGTRAVDAVIALDLISASYPASLASIGPSTRVLCNTHAIMPGSFTRDRDLSFPTEDMLLGITQRAGESNVTSSEMYALCEDLIGDGGKVNVFSLGFAYQKGMLPLPRHRLLEGIRETGVAVDLNLAAFEWGRVAAAESKKLEEALYGESGREEVVEDRQDPEKVRRDRKQRLRSYQDEALATKYEQVKEEEKNPVDENEKQAVEAMEEAEGRASSRVKSLTLAVATNYYKLLAYKDEIEVARLLSDGRLQEEIDKRLEGARGTRGSRVVTLQQAPTP</sequence>
<gene>
    <name evidence="11" type="ORF">GUITHDRAFT_105160</name>
</gene>
<dbReference type="InterPro" id="IPR029061">
    <property type="entry name" value="THDP-binding"/>
</dbReference>
<dbReference type="Proteomes" id="UP000011087">
    <property type="component" value="Unassembled WGS sequence"/>
</dbReference>
<dbReference type="GeneID" id="17305627"/>
<evidence type="ECO:0000256" key="6">
    <source>
        <dbReference type="ARBA" id="ARBA00023014"/>
    </source>
</evidence>
<dbReference type="GO" id="GO:0051539">
    <property type="term" value="F:4 iron, 4 sulfur cluster binding"/>
    <property type="evidence" value="ECO:0007669"/>
    <property type="project" value="UniProtKB-KW"/>
</dbReference>
<dbReference type="OMA" id="GANWIGE"/>
<dbReference type="PANTHER" id="PTHR48084:SF3">
    <property type="entry name" value="SUBUNIT OF PYRUVATE:FLAVODOXIN OXIDOREDUCTASE"/>
    <property type="match status" value="1"/>
</dbReference>
<protein>
    <recommendedName>
        <fullName evidence="14">4Fe-4S ferredoxin-type domain-containing protein</fullName>
    </recommendedName>
</protein>
<dbReference type="InterPro" id="IPR011766">
    <property type="entry name" value="TPP_enzyme_TPP-bd"/>
</dbReference>
<evidence type="ECO:0000256" key="2">
    <source>
        <dbReference type="ARBA" id="ARBA00022485"/>
    </source>
</evidence>
<dbReference type="InterPro" id="IPR009014">
    <property type="entry name" value="Transketo_C/PFOR_II"/>
</dbReference>
<dbReference type="Pfam" id="PF02775">
    <property type="entry name" value="TPP_enzyme_C"/>
    <property type="match status" value="1"/>
</dbReference>
<keyword evidence="1" id="KW-0813">Transport</keyword>
<reference evidence="13" key="2">
    <citation type="submission" date="2012-11" db="EMBL/GenBank/DDBJ databases">
        <authorList>
            <person name="Kuo A."/>
            <person name="Curtis B.A."/>
            <person name="Tanifuji G."/>
            <person name="Burki F."/>
            <person name="Gruber A."/>
            <person name="Irimia M."/>
            <person name="Maruyama S."/>
            <person name="Arias M.C."/>
            <person name="Ball S.G."/>
            <person name="Gile G.H."/>
            <person name="Hirakawa Y."/>
            <person name="Hopkins J.F."/>
            <person name="Rensing S.A."/>
            <person name="Schmutz J."/>
            <person name="Symeonidi A."/>
            <person name="Elias M."/>
            <person name="Eveleigh R.J."/>
            <person name="Herman E.K."/>
            <person name="Klute M.J."/>
            <person name="Nakayama T."/>
            <person name="Obornik M."/>
            <person name="Reyes-Prieto A."/>
            <person name="Armbrust E.V."/>
            <person name="Aves S.J."/>
            <person name="Beiko R.G."/>
            <person name="Coutinho P."/>
            <person name="Dacks J.B."/>
            <person name="Durnford D.G."/>
            <person name="Fast N.M."/>
            <person name="Green B.R."/>
            <person name="Grisdale C."/>
            <person name="Hempe F."/>
            <person name="Henrissat B."/>
            <person name="Hoppner M.P."/>
            <person name="Ishida K.-I."/>
            <person name="Kim E."/>
            <person name="Koreny L."/>
            <person name="Kroth P.G."/>
            <person name="Liu Y."/>
            <person name="Malik S.-B."/>
            <person name="Maier U.G."/>
            <person name="McRose D."/>
            <person name="Mock T."/>
            <person name="Neilson J.A."/>
            <person name="Onodera N.T."/>
            <person name="Poole A.M."/>
            <person name="Pritham E.J."/>
            <person name="Richards T.A."/>
            <person name="Rocap G."/>
            <person name="Roy S.W."/>
            <person name="Sarai C."/>
            <person name="Schaack S."/>
            <person name="Shirato S."/>
            <person name="Slamovits C.H."/>
            <person name="Spencer D.F."/>
            <person name="Suzuki S."/>
            <person name="Worden A.Z."/>
            <person name="Zauner S."/>
            <person name="Barry K."/>
            <person name="Bell C."/>
            <person name="Bharti A.K."/>
            <person name="Crow J.A."/>
            <person name="Grimwood J."/>
            <person name="Kramer R."/>
            <person name="Lindquist E."/>
            <person name="Lucas S."/>
            <person name="Salamov A."/>
            <person name="McFadden G.I."/>
            <person name="Lane C.E."/>
            <person name="Keeling P.J."/>
            <person name="Gray M.W."/>
            <person name="Grigoriev I.V."/>
            <person name="Archibald J.M."/>
        </authorList>
    </citation>
    <scope>NUCLEOTIDE SEQUENCE</scope>
    <source>
        <strain evidence="13">CCMP2712</strain>
    </source>
</reference>
<dbReference type="eggNOG" id="ENOG502RJDJ">
    <property type="taxonomic scope" value="Eukaryota"/>
</dbReference>
<dbReference type="Pfam" id="PF20169">
    <property type="entry name" value="DUF6537"/>
    <property type="match status" value="1"/>
</dbReference>
<dbReference type="AlphaFoldDB" id="L1JKP3"/>
<feature type="domain" description="DUF6537" evidence="10">
    <location>
        <begin position="930"/>
        <end position="1024"/>
    </location>
</feature>
<name>L1JKP3_GUITC</name>
<dbReference type="EMBL" id="JH992983">
    <property type="protein sequence ID" value="EKX49076.1"/>
    <property type="molecule type" value="Genomic_DNA"/>
</dbReference>
<proteinExistence type="predicted"/>
<organism evidence="11">
    <name type="scientific">Guillardia theta (strain CCMP2712)</name>
    <name type="common">Cryptophyte</name>
    <dbReference type="NCBI Taxonomy" id="905079"/>
    <lineage>
        <taxon>Eukaryota</taxon>
        <taxon>Cryptophyceae</taxon>
        <taxon>Pyrenomonadales</taxon>
        <taxon>Geminigeraceae</taxon>
        <taxon>Guillardia</taxon>
    </lineage>
</organism>
<evidence type="ECO:0000256" key="1">
    <source>
        <dbReference type="ARBA" id="ARBA00022448"/>
    </source>
</evidence>
<evidence type="ECO:0008006" key="14">
    <source>
        <dbReference type="Google" id="ProtNLM"/>
    </source>
</evidence>
<keyword evidence="4" id="KW-0560">Oxidoreductase</keyword>
<reference evidence="11 13" key="1">
    <citation type="journal article" date="2012" name="Nature">
        <title>Algal genomes reveal evolutionary mosaicism and the fate of nucleomorphs.</title>
        <authorList>
            <consortium name="DOE Joint Genome Institute"/>
            <person name="Curtis B.A."/>
            <person name="Tanifuji G."/>
            <person name="Burki F."/>
            <person name="Gruber A."/>
            <person name="Irimia M."/>
            <person name="Maruyama S."/>
            <person name="Arias M.C."/>
            <person name="Ball S.G."/>
            <person name="Gile G.H."/>
            <person name="Hirakawa Y."/>
            <person name="Hopkins J.F."/>
            <person name="Kuo A."/>
            <person name="Rensing S.A."/>
            <person name="Schmutz J."/>
            <person name="Symeonidi A."/>
            <person name="Elias M."/>
            <person name="Eveleigh R.J."/>
            <person name="Herman E.K."/>
            <person name="Klute M.J."/>
            <person name="Nakayama T."/>
            <person name="Obornik M."/>
            <person name="Reyes-Prieto A."/>
            <person name="Armbrust E.V."/>
            <person name="Aves S.J."/>
            <person name="Beiko R.G."/>
            <person name="Coutinho P."/>
            <person name="Dacks J.B."/>
            <person name="Durnford D.G."/>
            <person name="Fast N.M."/>
            <person name="Green B.R."/>
            <person name="Grisdale C.J."/>
            <person name="Hempel F."/>
            <person name="Henrissat B."/>
            <person name="Hoppner M.P."/>
            <person name="Ishida K."/>
            <person name="Kim E."/>
            <person name="Koreny L."/>
            <person name="Kroth P.G."/>
            <person name="Liu Y."/>
            <person name="Malik S.B."/>
            <person name="Maier U.G."/>
            <person name="McRose D."/>
            <person name="Mock T."/>
            <person name="Neilson J.A."/>
            <person name="Onodera N.T."/>
            <person name="Poole A.M."/>
            <person name="Pritham E.J."/>
            <person name="Richards T.A."/>
            <person name="Rocap G."/>
            <person name="Roy S.W."/>
            <person name="Sarai C."/>
            <person name="Schaack S."/>
            <person name="Shirato S."/>
            <person name="Slamovits C.H."/>
            <person name="Spencer D.F."/>
            <person name="Suzuki S."/>
            <person name="Worden A.Z."/>
            <person name="Zauner S."/>
            <person name="Barry K."/>
            <person name="Bell C."/>
            <person name="Bharti A.K."/>
            <person name="Crow J.A."/>
            <person name="Grimwood J."/>
            <person name="Kramer R."/>
            <person name="Lindquist E."/>
            <person name="Lucas S."/>
            <person name="Salamov A."/>
            <person name="McFadden G.I."/>
            <person name="Lane C.E."/>
            <person name="Keeling P.J."/>
            <person name="Gray M.W."/>
            <person name="Grigoriev I.V."/>
            <person name="Archibald J.M."/>
        </authorList>
    </citation>
    <scope>NUCLEOTIDE SEQUENCE</scope>
    <source>
        <strain evidence="11 13">CCMP2712</strain>
    </source>
</reference>
<keyword evidence="6" id="KW-0411">Iron-sulfur</keyword>
<evidence type="ECO:0000313" key="11">
    <source>
        <dbReference type="EMBL" id="EKX49076.1"/>
    </source>
</evidence>
<dbReference type="InterPro" id="IPR002869">
    <property type="entry name" value="Pyrv_flavodox_OxRed_cen"/>
</dbReference>
<accession>L1JKP3</accession>
<dbReference type="GO" id="GO:0030976">
    <property type="term" value="F:thiamine pyrophosphate binding"/>
    <property type="evidence" value="ECO:0007669"/>
    <property type="project" value="InterPro"/>
</dbReference>
<dbReference type="SUPFAM" id="SSF52922">
    <property type="entry name" value="TK C-terminal domain-like"/>
    <property type="match status" value="1"/>
</dbReference>
<evidence type="ECO:0000256" key="7">
    <source>
        <dbReference type="SAM" id="MobiDB-lite"/>
    </source>
</evidence>
<dbReference type="EnsemblProtists" id="EKX49076">
    <property type="protein sequence ID" value="EKX49076"/>
    <property type="gene ID" value="GUITHDRAFT_105160"/>
</dbReference>
<reference evidence="12" key="3">
    <citation type="submission" date="2016-03" db="UniProtKB">
        <authorList>
            <consortium name="EnsemblProtists"/>
        </authorList>
    </citation>
    <scope>IDENTIFICATION</scope>
</reference>
<evidence type="ECO:0000256" key="4">
    <source>
        <dbReference type="ARBA" id="ARBA00023002"/>
    </source>
</evidence>
<feature type="domain" description="Pyruvate/ketoisovalerate oxidoreductase catalytic" evidence="8">
    <location>
        <begin position="705"/>
        <end position="895"/>
    </location>
</feature>
<dbReference type="InterPro" id="IPR051457">
    <property type="entry name" value="2-oxoacid:Fd_oxidoreductase"/>
</dbReference>
<keyword evidence="5" id="KW-0408">Iron</keyword>
<dbReference type="NCBIfam" id="NF009588">
    <property type="entry name" value="PRK13029.1"/>
    <property type="match status" value="1"/>
</dbReference>
<dbReference type="NCBIfam" id="NF009589">
    <property type="entry name" value="PRK13030.1"/>
    <property type="match status" value="1"/>
</dbReference>
<dbReference type="OrthoDB" id="10546707at2759"/>
<dbReference type="InterPro" id="IPR002880">
    <property type="entry name" value="Pyrv_Fd/Flavodoxin_OxRdtase_N"/>
</dbReference>
<evidence type="ECO:0000259" key="10">
    <source>
        <dbReference type="Pfam" id="PF20169"/>
    </source>
</evidence>
<dbReference type="Gene3D" id="3.40.50.970">
    <property type="match status" value="2"/>
</dbReference>
<dbReference type="InterPro" id="IPR046667">
    <property type="entry name" value="DUF6537"/>
</dbReference>
<dbReference type="Pfam" id="PF01558">
    <property type="entry name" value="POR"/>
    <property type="match status" value="1"/>
</dbReference>
<evidence type="ECO:0000259" key="9">
    <source>
        <dbReference type="Pfam" id="PF02775"/>
    </source>
</evidence>
<dbReference type="SUPFAM" id="SSF53323">
    <property type="entry name" value="Pyruvate-ferredoxin oxidoreductase, PFOR, domain III"/>
    <property type="match status" value="1"/>
</dbReference>
<keyword evidence="13" id="KW-1185">Reference proteome</keyword>
<evidence type="ECO:0000256" key="5">
    <source>
        <dbReference type="ARBA" id="ARBA00023004"/>
    </source>
</evidence>
<dbReference type="PaxDb" id="55529-EKX49076"/>
<dbReference type="GO" id="GO:0016625">
    <property type="term" value="F:oxidoreductase activity, acting on the aldehyde or oxo group of donors, iron-sulfur protein as acceptor"/>
    <property type="evidence" value="ECO:0007669"/>
    <property type="project" value="UniProtKB-ARBA"/>
</dbReference>
<dbReference type="CDD" id="cd07034">
    <property type="entry name" value="TPP_PYR_PFOR_IOR-alpha_like"/>
    <property type="match status" value="1"/>
</dbReference>
<keyword evidence="2" id="KW-0479">Metal-binding</keyword>
<dbReference type="RefSeq" id="XP_005836056.1">
    <property type="nucleotide sequence ID" value="XM_005835999.1"/>
</dbReference>
<feature type="domain" description="Thiamine pyrophosphate enzyme TPP-binding" evidence="9">
    <location>
        <begin position="432"/>
        <end position="521"/>
    </location>
</feature>
<dbReference type="Gene3D" id="3.40.920.10">
    <property type="entry name" value="Pyruvate-ferredoxin oxidoreductase, PFOR, domain III"/>
    <property type="match status" value="1"/>
</dbReference>
<dbReference type="PANTHER" id="PTHR48084">
    <property type="entry name" value="2-OXOGLUTARATE OXIDOREDUCTASE SUBUNIT KORB-RELATED"/>
    <property type="match status" value="1"/>
</dbReference>
<evidence type="ECO:0000256" key="3">
    <source>
        <dbReference type="ARBA" id="ARBA00022982"/>
    </source>
</evidence>
<keyword evidence="2" id="KW-0004">4Fe-4S</keyword>
<evidence type="ECO:0000313" key="12">
    <source>
        <dbReference type="EnsemblProtists" id="EKX49076"/>
    </source>
</evidence>
<dbReference type="GO" id="GO:0045333">
    <property type="term" value="P:cellular respiration"/>
    <property type="evidence" value="ECO:0007669"/>
    <property type="project" value="UniProtKB-ARBA"/>
</dbReference>
<evidence type="ECO:0000313" key="13">
    <source>
        <dbReference type="Proteomes" id="UP000011087"/>
    </source>
</evidence>
<dbReference type="SUPFAM" id="SSF52518">
    <property type="entry name" value="Thiamin diphosphate-binding fold (THDP-binding)"/>
    <property type="match status" value="2"/>
</dbReference>
<dbReference type="InterPro" id="IPR019752">
    <property type="entry name" value="Pyrv/ketoisovalerate_OxRed_cat"/>
</dbReference>
<feature type="region of interest" description="Disordered" evidence="7">
    <location>
        <begin position="912"/>
        <end position="935"/>
    </location>
</feature>
<dbReference type="HOGENOM" id="CLU_009166_1_0_1"/>
<dbReference type="KEGG" id="gtt:GUITHDRAFT_105160"/>
<feature type="compositionally biased region" description="Basic and acidic residues" evidence="7">
    <location>
        <begin position="912"/>
        <end position="929"/>
    </location>
</feature>
<evidence type="ECO:0000259" key="8">
    <source>
        <dbReference type="Pfam" id="PF01558"/>
    </source>
</evidence>
<keyword evidence="3" id="KW-0249">Electron transport</keyword>